<reference evidence="1 2" key="1">
    <citation type="submission" date="2019-02" db="EMBL/GenBank/DDBJ databases">
        <title>Siculibacillus lacustris gen. nov., sp. nov., a new rosette-forming bacterium isolated from a freshwater crater lake (Lake St. Ana, Romania).</title>
        <authorList>
            <person name="Felfoldi T."/>
            <person name="Marton Z."/>
            <person name="Szabo A."/>
            <person name="Mentes A."/>
            <person name="Boka K."/>
            <person name="Marialigeti K."/>
            <person name="Mathe I."/>
            <person name="Koncz M."/>
            <person name="Schumann P."/>
            <person name="Toth E."/>
        </authorList>
    </citation>
    <scope>NUCLEOTIDE SEQUENCE [LARGE SCALE GENOMIC DNA]</scope>
    <source>
        <strain evidence="1 2">SA-279</strain>
    </source>
</reference>
<sequence>MTAMPRPRHAIYFAPPSDGPLWSLASAIIGWDAAAARALPFPDSEPCNAADWPALTAEPRRYGFHATLKAPFELDAAADEAMLIAAARAFAATRRPFDLPQPTVATLGSFVAVQPGAASAELASLAADAVVAFEPFRAPLAPADLARRLAANLTERQAAAVHRWGYPYVFEDFRFHMTLTGPLPAERRESVRAALAELLGDTIRPLTIDALAIFRQDDRDGPFHIVERCPFGARAPDFPHAGLTR</sequence>
<dbReference type="AlphaFoldDB" id="A0A4Q9VPD4"/>
<name>A0A4Q9VPD4_9HYPH</name>
<dbReference type="SUPFAM" id="SSF55144">
    <property type="entry name" value="LigT-like"/>
    <property type="match status" value="1"/>
</dbReference>
<dbReference type="InterPro" id="IPR009389">
    <property type="entry name" value="DUF1045"/>
</dbReference>
<accession>A0A4Q9VPD4</accession>
<dbReference type="NCBIfam" id="TIGR03223">
    <property type="entry name" value="Phn_opern_protn"/>
    <property type="match status" value="1"/>
</dbReference>
<evidence type="ECO:0000313" key="1">
    <source>
        <dbReference type="EMBL" id="TBW37598.1"/>
    </source>
</evidence>
<comment type="caution">
    <text evidence="1">The sequence shown here is derived from an EMBL/GenBank/DDBJ whole genome shotgun (WGS) entry which is preliminary data.</text>
</comment>
<protein>
    <submittedName>
        <fullName evidence="1">DUF1045 domain-containing protein</fullName>
    </submittedName>
</protein>
<organism evidence="1 2">
    <name type="scientific">Siculibacillus lacustris</name>
    <dbReference type="NCBI Taxonomy" id="1549641"/>
    <lineage>
        <taxon>Bacteria</taxon>
        <taxon>Pseudomonadati</taxon>
        <taxon>Pseudomonadota</taxon>
        <taxon>Alphaproteobacteria</taxon>
        <taxon>Hyphomicrobiales</taxon>
        <taxon>Ancalomicrobiaceae</taxon>
        <taxon>Siculibacillus</taxon>
    </lineage>
</organism>
<dbReference type="Pfam" id="PF06299">
    <property type="entry name" value="DUF1045"/>
    <property type="match status" value="1"/>
</dbReference>
<dbReference type="OrthoDB" id="4954742at2"/>
<dbReference type="RefSeq" id="WP_131309487.1">
    <property type="nucleotide sequence ID" value="NZ_SJFN01000014.1"/>
</dbReference>
<dbReference type="PIRSF" id="PIRSF033328">
    <property type="entry name" value="Phest_Mll4975"/>
    <property type="match status" value="1"/>
</dbReference>
<dbReference type="InterPro" id="IPR009097">
    <property type="entry name" value="Cyclic_Pdiesterase"/>
</dbReference>
<evidence type="ECO:0000313" key="2">
    <source>
        <dbReference type="Proteomes" id="UP000292781"/>
    </source>
</evidence>
<dbReference type="EMBL" id="SJFN01000014">
    <property type="protein sequence ID" value="TBW37598.1"/>
    <property type="molecule type" value="Genomic_DNA"/>
</dbReference>
<dbReference type="Proteomes" id="UP000292781">
    <property type="component" value="Unassembled WGS sequence"/>
</dbReference>
<keyword evidence="2" id="KW-1185">Reference proteome</keyword>
<gene>
    <name evidence="1" type="ORF">EYW49_10840</name>
</gene>
<dbReference type="Gene3D" id="3.90.1140.10">
    <property type="entry name" value="Cyclic phosphodiesterase"/>
    <property type="match status" value="1"/>
</dbReference>
<proteinExistence type="predicted"/>